<keyword evidence="6 10" id="KW-1133">Transmembrane helix</keyword>
<feature type="region of interest" description="Disordered" evidence="11">
    <location>
        <begin position="1"/>
        <end position="113"/>
    </location>
</feature>
<accession>A0A060TDY1</accession>
<name>A0A060TDY1_BLAAD</name>
<protein>
    <recommendedName>
        <fullName evidence="8 10">Man(5)GlcNAc(2)-PP-dolichol translocation protein RFT1</fullName>
    </recommendedName>
</protein>
<feature type="transmembrane region" description="Helical" evidence="10">
    <location>
        <begin position="596"/>
        <end position="615"/>
    </location>
</feature>
<proteinExistence type="inferred from homology"/>
<sequence>MAIPPPPPPTDKQLNSRNRISITIPENSVDRQASPQSNSASTPTYSNLSSPGEQLQVPSVPIYRRHSRKRSSQVLIPPVVPHNDEGEEDEKDGTDASRRRSRSRSNSKQAATHSVGRIASGASILMGAQFFAKIITFAFNQALLKFIDPTVFGANAQLELLVNTILYFSREAVRLATQRQTLSDKKADVYRFEGGTVAGTVSGTSQQVVNMGFVPIIGGIPLAGVLALIYWRSSDLQEHQEYAGVAIAVYAIAAVIELLSEPCYVISQLQLEFKVRAKFESIAVTTRCILTFILVLAGRSVGLSSSIIAYACGQLAYSCVLTGLYITHGVVNVRRNQGAYKPLAIQGVWSDPPADAMSVSKKEYIDPETRKLALSLWVQTIFKHCLTEGDKFLVSLLLSINAQGVYAVVVNYGSLLARLVFLPVEETLRTFFSKLLSPKTLSAEDMELSITVFSTILRLYSYLSLFAAIFGPKVAYYFLNLMVSSQWMQTDAPSVLATYTCYIPFLAINGALEAFVQSVATSQDIRHQGYIMIAFSMAFCIAAYVFMGLLDLGANGLVYASMINMLLRILWCGQFIEKYYHEKYRYQWIKRALPRLVVVVSAIAVAFQSHYIGVAITTAQLSRQVSLAMALALAVAIAERDQLQSVGLKLLSVGRKNTQSTQNEKKEK</sequence>
<keyword evidence="10" id="KW-0813">Transport</keyword>
<feature type="compositionally biased region" description="Pro residues" evidence="11">
    <location>
        <begin position="1"/>
        <end position="10"/>
    </location>
</feature>
<comment type="similarity">
    <text evidence="3 10">Belongs to the RFT1 family.</text>
</comment>
<dbReference type="PhylomeDB" id="A0A060TDY1"/>
<evidence type="ECO:0000256" key="1">
    <source>
        <dbReference type="ARBA" id="ARBA00004477"/>
    </source>
</evidence>
<dbReference type="InterPro" id="IPR007594">
    <property type="entry name" value="RFT1"/>
</dbReference>
<reference evidence="12" key="1">
    <citation type="submission" date="2014-02" db="EMBL/GenBank/DDBJ databases">
        <authorList>
            <person name="Genoscope - CEA"/>
        </authorList>
    </citation>
    <scope>NUCLEOTIDE SEQUENCE</scope>
    <source>
        <strain evidence="12">LS3</strain>
    </source>
</reference>
<dbReference type="AlphaFoldDB" id="A0A060TDY1"/>
<dbReference type="PANTHER" id="PTHR13117:SF5">
    <property type="entry name" value="PROTEIN RFT1 HOMOLOG"/>
    <property type="match status" value="1"/>
</dbReference>
<dbReference type="GO" id="GO:0006488">
    <property type="term" value="P:dolichol-linked oligosaccharide biosynthetic process"/>
    <property type="evidence" value="ECO:0007669"/>
    <property type="project" value="InterPro"/>
</dbReference>
<dbReference type="GO" id="GO:0005789">
    <property type="term" value="C:endoplasmic reticulum membrane"/>
    <property type="evidence" value="ECO:0007669"/>
    <property type="project" value="UniProtKB-SubCell"/>
</dbReference>
<evidence type="ECO:0000256" key="7">
    <source>
        <dbReference type="ARBA" id="ARBA00023136"/>
    </source>
</evidence>
<dbReference type="Pfam" id="PF04506">
    <property type="entry name" value="Rft-1"/>
    <property type="match status" value="1"/>
</dbReference>
<feature type="transmembrane region" description="Helical" evidence="10">
    <location>
        <begin position="208"/>
        <end position="230"/>
    </location>
</feature>
<comment type="function">
    <text evidence="9 10">Intramembrane glycolipid transporter that operates in the biosynthetic pathway of dolichol-linked oligosaccharides, the glycan precursors employed in protein asparagine (N)-glycosylation. The sequential addition of sugars to dolichol pyrophosphate produces dolichol-linked oligosaccharides containing fourteen sugars, including two GlcNAcs, nine mannoses and three glucoses. Once assembled, the oligosaccharide is transferred from the lipid to nascent proteins by oligosaccharyltransferases. The assembly of dolichol-linked oligosaccharides begins on the cytosolic side of the endoplasmic reticulum membrane and finishes in its lumen. RFT1 could mediate the translocation of the cytosolically oriented intermediate DolPP-GlcNAc2Man5, produced by ALG11, into the ER lumen where dolichol-linked oligosaccharides assembly continues. However, the intramembrane lipid transporter activity could not be confirmed in vitro.</text>
</comment>
<evidence type="ECO:0000256" key="3">
    <source>
        <dbReference type="ARBA" id="ARBA00010288"/>
    </source>
</evidence>
<comment type="pathway">
    <text evidence="2">Protein modification; protein glycosylation.</text>
</comment>
<dbReference type="GO" id="GO:0034203">
    <property type="term" value="P:glycolipid translocation"/>
    <property type="evidence" value="ECO:0007669"/>
    <property type="project" value="TreeGrafter"/>
</dbReference>
<comment type="caution">
    <text evidence="10">Lacks conserved residue(s) required for the propagation of feature annotation.</text>
</comment>
<feature type="compositionally biased region" description="Polar residues" evidence="11">
    <location>
        <begin position="12"/>
        <end position="57"/>
    </location>
</feature>
<feature type="transmembrane region" description="Helical" evidence="10">
    <location>
        <begin position="459"/>
        <end position="479"/>
    </location>
</feature>
<evidence type="ECO:0000256" key="8">
    <source>
        <dbReference type="ARBA" id="ARBA00044793"/>
    </source>
</evidence>
<feature type="transmembrane region" description="Helical" evidence="10">
    <location>
        <begin position="307"/>
        <end position="326"/>
    </location>
</feature>
<evidence type="ECO:0000256" key="11">
    <source>
        <dbReference type="SAM" id="MobiDB-lite"/>
    </source>
</evidence>
<keyword evidence="5 10" id="KW-0256">Endoplasmic reticulum</keyword>
<reference evidence="12" key="2">
    <citation type="submission" date="2014-06" db="EMBL/GenBank/DDBJ databases">
        <title>The complete genome of Blastobotrys (Arxula) adeninivorans LS3 - a yeast of biotechnological interest.</title>
        <authorList>
            <person name="Kunze G."/>
            <person name="Gaillardin C."/>
            <person name="Czernicka M."/>
            <person name="Durrens P."/>
            <person name="Martin T."/>
            <person name="Boer E."/>
            <person name="Gabaldon T."/>
            <person name="Cruz J."/>
            <person name="Talla E."/>
            <person name="Marck C."/>
            <person name="Goffeau A."/>
            <person name="Barbe V."/>
            <person name="Baret P."/>
            <person name="Baronian K."/>
            <person name="Beier S."/>
            <person name="Bleykasten C."/>
            <person name="Bode R."/>
            <person name="Casaregola S."/>
            <person name="Despons L."/>
            <person name="Fairhead C."/>
            <person name="Giersberg M."/>
            <person name="Gierski P."/>
            <person name="Hahnel U."/>
            <person name="Hartmann A."/>
            <person name="Jankowska D."/>
            <person name="Jubin C."/>
            <person name="Jung P."/>
            <person name="Lafontaine I."/>
            <person name="Leh-Louis V."/>
            <person name="Lemaire M."/>
            <person name="Marcet-Houben M."/>
            <person name="Mascher M."/>
            <person name="Morel G."/>
            <person name="Richard G.-F."/>
            <person name="Riechen J."/>
            <person name="Sacerdot C."/>
            <person name="Sarkar A."/>
            <person name="Savel G."/>
            <person name="Schacherer J."/>
            <person name="Sherman D."/>
            <person name="Straub M.-L."/>
            <person name="Stein N."/>
            <person name="Thierry A."/>
            <person name="Trautwein-Schult A."/>
            <person name="Westhof E."/>
            <person name="Worch S."/>
            <person name="Dujon B."/>
            <person name="Souciet J.-L."/>
            <person name="Wincker P."/>
            <person name="Scholz U."/>
            <person name="Neuveglise N."/>
        </authorList>
    </citation>
    <scope>NUCLEOTIDE SEQUENCE</scope>
    <source>
        <strain evidence="12">LS3</strain>
    </source>
</reference>
<dbReference type="EMBL" id="HG937694">
    <property type="protein sequence ID" value="CDP37421.1"/>
    <property type="molecule type" value="Genomic_DNA"/>
</dbReference>
<dbReference type="PANTHER" id="PTHR13117">
    <property type="entry name" value="ENDOPLASMIC RETICULUM MULTISPAN TRANSMEMBRANE PROTEIN-RELATED"/>
    <property type="match status" value="1"/>
</dbReference>
<evidence type="ECO:0000256" key="4">
    <source>
        <dbReference type="ARBA" id="ARBA00022692"/>
    </source>
</evidence>
<evidence type="ECO:0000256" key="9">
    <source>
        <dbReference type="ARBA" id="ARBA00045912"/>
    </source>
</evidence>
<feature type="transmembrane region" description="Helical" evidence="10">
    <location>
        <begin position="530"/>
        <end position="550"/>
    </location>
</feature>
<evidence type="ECO:0000256" key="5">
    <source>
        <dbReference type="ARBA" id="ARBA00022824"/>
    </source>
</evidence>
<organism evidence="12">
    <name type="scientific">Blastobotrys adeninivorans</name>
    <name type="common">Yeast</name>
    <name type="synonym">Arxula adeninivorans</name>
    <dbReference type="NCBI Taxonomy" id="409370"/>
    <lineage>
        <taxon>Eukaryota</taxon>
        <taxon>Fungi</taxon>
        <taxon>Dikarya</taxon>
        <taxon>Ascomycota</taxon>
        <taxon>Saccharomycotina</taxon>
        <taxon>Dipodascomycetes</taxon>
        <taxon>Dipodascales</taxon>
        <taxon>Trichomonascaceae</taxon>
        <taxon>Blastobotrys</taxon>
    </lineage>
</organism>
<evidence type="ECO:0000256" key="6">
    <source>
        <dbReference type="ARBA" id="ARBA00022989"/>
    </source>
</evidence>
<gene>
    <name evidence="12" type="ORF">GNLVRS02_ARAD1D11110g</name>
</gene>
<evidence type="ECO:0000313" key="12">
    <source>
        <dbReference type="EMBL" id="CDP37421.1"/>
    </source>
</evidence>
<feature type="transmembrane region" description="Helical" evidence="10">
    <location>
        <begin position="281"/>
        <end position="301"/>
    </location>
</feature>
<feature type="transmembrane region" description="Helical" evidence="10">
    <location>
        <begin position="242"/>
        <end position="260"/>
    </location>
</feature>
<comment type="subcellular location">
    <subcellularLocation>
        <location evidence="1 10">Endoplasmic reticulum membrane</location>
        <topology evidence="1 10">Multi-pass membrane protein</topology>
    </subcellularLocation>
</comment>
<evidence type="ECO:0000256" key="2">
    <source>
        <dbReference type="ARBA" id="ARBA00004922"/>
    </source>
</evidence>
<feature type="transmembrane region" description="Helical" evidence="10">
    <location>
        <begin position="556"/>
        <end position="576"/>
    </location>
</feature>
<evidence type="ECO:0000256" key="10">
    <source>
        <dbReference type="RuleBase" id="RU365067"/>
    </source>
</evidence>
<keyword evidence="4 10" id="KW-0812">Transmembrane</keyword>
<keyword evidence="7 10" id="KW-0472">Membrane</keyword>